<dbReference type="WBParaSite" id="JU765_v2.g15062.t2">
    <property type="protein sequence ID" value="JU765_v2.g15062.t2"/>
    <property type="gene ID" value="JU765_v2.g15062"/>
</dbReference>
<evidence type="ECO:0000313" key="2">
    <source>
        <dbReference type="WBParaSite" id="JU765_v2.g15062.t2"/>
    </source>
</evidence>
<proteinExistence type="predicted"/>
<name>A0AC34QCU8_9BILA</name>
<accession>A0AC34QCU8</accession>
<reference evidence="2" key="1">
    <citation type="submission" date="2022-11" db="UniProtKB">
        <authorList>
            <consortium name="WormBaseParasite"/>
        </authorList>
    </citation>
    <scope>IDENTIFICATION</scope>
</reference>
<protein>
    <submittedName>
        <fullName evidence="2">Uncharacterized protein</fullName>
    </submittedName>
</protein>
<evidence type="ECO:0000313" key="1">
    <source>
        <dbReference type="Proteomes" id="UP000887576"/>
    </source>
</evidence>
<dbReference type="Proteomes" id="UP000887576">
    <property type="component" value="Unplaced"/>
</dbReference>
<organism evidence="1 2">
    <name type="scientific">Panagrolaimus sp. JU765</name>
    <dbReference type="NCBI Taxonomy" id="591449"/>
    <lineage>
        <taxon>Eukaryota</taxon>
        <taxon>Metazoa</taxon>
        <taxon>Ecdysozoa</taxon>
        <taxon>Nematoda</taxon>
        <taxon>Chromadorea</taxon>
        <taxon>Rhabditida</taxon>
        <taxon>Tylenchina</taxon>
        <taxon>Panagrolaimomorpha</taxon>
        <taxon>Panagrolaimoidea</taxon>
        <taxon>Panagrolaimidae</taxon>
        <taxon>Panagrolaimus</taxon>
    </lineage>
</organism>
<sequence>MKLFMLRNKSPPSLIVKAIERLPLIVKAIERLPEGYRVTICRPRCGNFHREESVGYHEKSENSPKTISGDIMHGKVQSPAEWAAASWSSWTSSSWSTWSTTKFIGENEEGNQKRGNIRGDRINGDKTDKADQGITNNVNVEATGGNGGSGGQGFGGNVNGSGSGKGESISQASGSAIGVGVGTKPDGEDNGTRKTDENSNKTKPENPDSSIKSPTTESNEKVSLKFYIQKPVS</sequence>